<comment type="caution">
    <text evidence="1">The sequence shown here is derived from an EMBL/GenBank/DDBJ whole genome shotgun (WGS) entry which is preliminary data.</text>
</comment>
<accession>A0A645CQW3</accession>
<sequence length="194" mass="21463">MDGVLFPQVGGRSTKFIDRSLSRKEIQFQKVNGGKAAVFLSPQGQGRIQSDEGIGRLYAGPQKAFQQADRPAALLACLLAASHTIAEKEEKSAVFPTEPGSGVPAHHLVLFSFRGQARDCHERLGLDENQTATLLLRRKQGNTKQRGYLFLFLFVPEGRQIRQLYPDMPVFIVEDGDLAFQTQHGHVLAKLPLP</sequence>
<protein>
    <submittedName>
        <fullName evidence="1">Uncharacterized protein</fullName>
    </submittedName>
</protein>
<reference evidence="1" key="1">
    <citation type="submission" date="2019-08" db="EMBL/GenBank/DDBJ databases">
        <authorList>
            <person name="Kucharzyk K."/>
            <person name="Murdoch R.W."/>
            <person name="Higgins S."/>
            <person name="Loffler F."/>
        </authorList>
    </citation>
    <scope>NUCLEOTIDE SEQUENCE</scope>
</reference>
<name>A0A645CQW3_9ZZZZ</name>
<dbReference type="EMBL" id="VSSQ01029259">
    <property type="protein sequence ID" value="MPM79311.1"/>
    <property type="molecule type" value="Genomic_DNA"/>
</dbReference>
<organism evidence="1">
    <name type="scientific">bioreactor metagenome</name>
    <dbReference type="NCBI Taxonomy" id="1076179"/>
    <lineage>
        <taxon>unclassified sequences</taxon>
        <taxon>metagenomes</taxon>
        <taxon>ecological metagenomes</taxon>
    </lineage>
</organism>
<dbReference type="AlphaFoldDB" id="A0A645CQW3"/>
<gene>
    <name evidence="1" type="ORF">SDC9_126344</name>
</gene>
<proteinExistence type="predicted"/>
<evidence type="ECO:0000313" key="1">
    <source>
        <dbReference type="EMBL" id="MPM79311.1"/>
    </source>
</evidence>